<comment type="similarity">
    <text evidence="1">Belongs to the MAX family.</text>
</comment>
<accession>A0ABM4M9D8</accession>
<keyword evidence="11" id="KW-1185">Reference proteome</keyword>
<evidence type="ECO:0000256" key="5">
    <source>
        <dbReference type="ARBA" id="ARBA00023159"/>
    </source>
</evidence>
<feature type="compositionally biased region" description="Basic and acidic residues" evidence="9">
    <location>
        <begin position="29"/>
        <end position="47"/>
    </location>
</feature>
<evidence type="ECO:0000256" key="2">
    <source>
        <dbReference type="ARBA" id="ARBA00017633"/>
    </source>
</evidence>
<feature type="region of interest" description="Disordered" evidence="9">
    <location>
        <begin position="1"/>
        <end position="79"/>
    </location>
</feature>
<keyword evidence="7" id="KW-0539">Nucleus</keyword>
<dbReference type="SUPFAM" id="SSF47459">
    <property type="entry name" value="HLH, helix-loop-helix DNA-binding domain"/>
    <property type="match status" value="1"/>
</dbReference>
<protein>
    <recommendedName>
        <fullName evidence="2">Protein max</fullName>
    </recommendedName>
    <alternativeName>
        <fullName evidence="8">Myc-associated factor X</fullName>
    </alternativeName>
</protein>
<dbReference type="Gene3D" id="4.10.280.10">
    <property type="entry name" value="Helix-loop-helix DNA-binding domain"/>
    <property type="match status" value="1"/>
</dbReference>
<dbReference type="PANTHER" id="PTHR10328:SF3">
    <property type="entry name" value="PROTEIN MAX"/>
    <property type="match status" value="1"/>
</dbReference>
<evidence type="ECO:0000256" key="7">
    <source>
        <dbReference type="ARBA" id="ARBA00023242"/>
    </source>
</evidence>
<evidence type="ECO:0000256" key="1">
    <source>
        <dbReference type="ARBA" id="ARBA00007628"/>
    </source>
</evidence>
<keyword evidence="3" id="KW-0805">Transcription regulation</keyword>
<dbReference type="InterPro" id="IPR036638">
    <property type="entry name" value="HLH_DNA-bd_sf"/>
</dbReference>
<feature type="compositionally biased region" description="Acidic residues" evidence="9">
    <location>
        <begin position="1"/>
        <end position="13"/>
    </location>
</feature>
<organism evidence="11 12">
    <name type="scientific">Equus przewalskii</name>
    <name type="common">Przewalski's horse</name>
    <name type="synonym">Equus caballus przewalskii</name>
    <dbReference type="NCBI Taxonomy" id="9798"/>
    <lineage>
        <taxon>Eukaryota</taxon>
        <taxon>Metazoa</taxon>
        <taxon>Chordata</taxon>
        <taxon>Craniata</taxon>
        <taxon>Vertebrata</taxon>
        <taxon>Euteleostomi</taxon>
        <taxon>Mammalia</taxon>
        <taxon>Eutheria</taxon>
        <taxon>Laurasiatheria</taxon>
        <taxon>Perissodactyla</taxon>
        <taxon>Equidae</taxon>
        <taxon>Equus</taxon>
    </lineage>
</organism>
<evidence type="ECO:0000256" key="9">
    <source>
        <dbReference type="SAM" id="MobiDB-lite"/>
    </source>
</evidence>
<evidence type="ECO:0000313" key="12">
    <source>
        <dbReference type="RefSeq" id="XP_070449304.1"/>
    </source>
</evidence>
<reference evidence="12" key="1">
    <citation type="submission" date="2025-08" db="UniProtKB">
        <authorList>
            <consortium name="RefSeq"/>
        </authorList>
    </citation>
    <scope>IDENTIFICATION</scope>
    <source>
        <tissue evidence="12">Blood</tissue>
    </source>
</reference>
<dbReference type="RefSeq" id="XP_070449304.1">
    <property type="nucleotide sequence ID" value="XM_070593203.1"/>
</dbReference>
<dbReference type="InterPro" id="IPR011598">
    <property type="entry name" value="bHLH_dom"/>
</dbReference>
<dbReference type="PROSITE" id="PS50888">
    <property type="entry name" value="BHLH"/>
    <property type="match status" value="1"/>
</dbReference>
<evidence type="ECO:0000313" key="11">
    <source>
        <dbReference type="Proteomes" id="UP001652662"/>
    </source>
</evidence>
<evidence type="ECO:0000259" key="10">
    <source>
        <dbReference type="PROSITE" id="PS50888"/>
    </source>
</evidence>
<dbReference type="PANTHER" id="PTHR10328">
    <property type="entry name" value="PROTEIN MAX MYC-ASSOCIATED FACTOR X"/>
    <property type="match status" value="1"/>
</dbReference>
<keyword evidence="4" id="KW-0238">DNA-binding</keyword>
<dbReference type="Pfam" id="PF00010">
    <property type="entry name" value="HLH"/>
    <property type="match status" value="1"/>
</dbReference>
<gene>
    <name evidence="12" type="primary">MAX</name>
</gene>
<keyword evidence="6" id="KW-0804">Transcription</keyword>
<evidence type="ECO:0000256" key="4">
    <source>
        <dbReference type="ARBA" id="ARBA00023125"/>
    </source>
</evidence>
<dbReference type="GeneID" id="103550221"/>
<keyword evidence="5" id="KW-0010">Activator</keyword>
<sequence length="133" mass="15120">MSDNDDIEVESDEEQPRFQSAADKRAHHNALERKRRDHIKDSFHSLRDSVPSLQGEKEGQAPEHLPSWPPWGEGLSPDEECQVTRGFRPIPVTTPCLWPRCPLTHLLLNACLGTQEHRPCSQSGRGDRHTDKP</sequence>
<evidence type="ECO:0000256" key="8">
    <source>
        <dbReference type="ARBA" id="ARBA00029944"/>
    </source>
</evidence>
<feature type="domain" description="BHLH" evidence="10">
    <location>
        <begin position="23"/>
        <end position="75"/>
    </location>
</feature>
<proteinExistence type="inferred from homology"/>
<evidence type="ECO:0000256" key="6">
    <source>
        <dbReference type="ARBA" id="ARBA00023163"/>
    </source>
</evidence>
<evidence type="ECO:0000256" key="3">
    <source>
        <dbReference type="ARBA" id="ARBA00023015"/>
    </source>
</evidence>
<name>A0ABM4M9D8_EQUPR</name>
<dbReference type="Proteomes" id="UP001652662">
    <property type="component" value="Chromosome 25"/>
</dbReference>